<proteinExistence type="predicted"/>
<accession>A0ABP0VRW1</accession>
<reference evidence="1 2" key="1">
    <citation type="submission" date="2024-02" db="EMBL/GenBank/DDBJ databases">
        <authorList>
            <consortium name="ELIXIR-Norway"/>
            <consortium name="Elixir Norway"/>
        </authorList>
    </citation>
    <scope>NUCLEOTIDE SEQUENCE [LARGE SCALE GENOMIC DNA]</scope>
</reference>
<name>A0ABP0VRW1_9BRYO</name>
<evidence type="ECO:0000313" key="2">
    <source>
        <dbReference type="Proteomes" id="UP001497444"/>
    </source>
</evidence>
<dbReference type="Proteomes" id="UP001497444">
    <property type="component" value="Chromosome 1"/>
</dbReference>
<protein>
    <submittedName>
        <fullName evidence="1">Uncharacterized protein</fullName>
    </submittedName>
</protein>
<evidence type="ECO:0000313" key="1">
    <source>
        <dbReference type="EMBL" id="CAK9256167.1"/>
    </source>
</evidence>
<organism evidence="1 2">
    <name type="scientific">Sphagnum jensenii</name>
    <dbReference type="NCBI Taxonomy" id="128206"/>
    <lineage>
        <taxon>Eukaryota</taxon>
        <taxon>Viridiplantae</taxon>
        <taxon>Streptophyta</taxon>
        <taxon>Embryophyta</taxon>
        <taxon>Bryophyta</taxon>
        <taxon>Sphagnophytina</taxon>
        <taxon>Sphagnopsida</taxon>
        <taxon>Sphagnales</taxon>
        <taxon>Sphagnaceae</taxon>
        <taxon>Sphagnum</taxon>
    </lineage>
</organism>
<dbReference type="EMBL" id="OZ020096">
    <property type="protein sequence ID" value="CAK9256167.1"/>
    <property type="molecule type" value="Genomic_DNA"/>
</dbReference>
<gene>
    <name evidence="1" type="ORF">CSSPJE1EN1_LOCUS1645</name>
</gene>
<keyword evidence="2" id="KW-1185">Reference proteome</keyword>
<sequence length="113" mass="12967">MFHLVRATRIEVEEETVIEDIPAFDTLDDGQKEAILSAPHVELEIKEEEPEILLPKPTITEALKALQILSNFTVAEQLDEVTPLLSQMRKHIVKHQMQTSKTVTINRLFHKTQ</sequence>